<dbReference type="AlphaFoldDB" id="K0SPY1"/>
<feature type="transmembrane region" description="Helical" evidence="1">
    <location>
        <begin position="37"/>
        <end position="56"/>
    </location>
</feature>
<comment type="caution">
    <text evidence="3">The sequence shown here is derived from an EMBL/GenBank/DDBJ whole genome shotgun (WGS) entry which is preliminary data.</text>
</comment>
<dbReference type="InterPro" id="IPR016040">
    <property type="entry name" value="NAD(P)-bd_dom"/>
</dbReference>
<evidence type="ECO:0000256" key="1">
    <source>
        <dbReference type="SAM" id="Phobius"/>
    </source>
</evidence>
<evidence type="ECO:0000313" key="4">
    <source>
        <dbReference type="Proteomes" id="UP000266841"/>
    </source>
</evidence>
<dbReference type="PANTHER" id="PTHR14194">
    <property type="entry name" value="NITROGEN METABOLIC REGULATION PROTEIN NMR-RELATED"/>
    <property type="match status" value="1"/>
</dbReference>
<dbReference type="Proteomes" id="UP000266841">
    <property type="component" value="Unassembled WGS sequence"/>
</dbReference>
<sequence length="364" mass="39772">MKGLIRGRITGTRTPFSSEFVQPRDFNMATARRGGRWCYCITVVLLSCALSLSRALSMNMPGQVSTKIVVTGAAGRTGSLIFSKLNADPRFDAVGLVRSETSAKKLISKTRCDLNEVVVCDVTNMEFGEEDDHPWPTILDGAAAMVICTSAVPQISKSSVIKAMLKAPLNVLRGEKAVNFRDFKFKFKPGQYPEMVDYVGQTKQIDFAKKVGIKHVVLVSSMGVLDPDNFLNSIGKDKNGEGHGDILVWKRRAEKYLCLSGLRYSIIHPGGLVDTEESKMKLVLDVDDNLMRREKKSITRGDVAELAIASLTAGDKGRSVSFDCVGEEVEEGEAVPSAEDTLREFLLSGRTADYTLGPSLPNLP</sequence>
<proteinExistence type="predicted"/>
<dbReference type="InterPro" id="IPR036291">
    <property type="entry name" value="NAD(P)-bd_dom_sf"/>
</dbReference>
<dbReference type="InterPro" id="IPR044163">
    <property type="entry name" value="SARED1-like"/>
</dbReference>
<gene>
    <name evidence="3" type="ORF">THAOC_19209</name>
</gene>
<keyword evidence="1" id="KW-0812">Transmembrane</keyword>
<dbReference type="GO" id="GO:0016491">
    <property type="term" value="F:oxidoreductase activity"/>
    <property type="evidence" value="ECO:0007669"/>
    <property type="project" value="InterPro"/>
</dbReference>
<organism evidence="3 4">
    <name type="scientific">Thalassiosira oceanica</name>
    <name type="common">Marine diatom</name>
    <dbReference type="NCBI Taxonomy" id="159749"/>
    <lineage>
        <taxon>Eukaryota</taxon>
        <taxon>Sar</taxon>
        <taxon>Stramenopiles</taxon>
        <taxon>Ochrophyta</taxon>
        <taxon>Bacillariophyta</taxon>
        <taxon>Coscinodiscophyceae</taxon>
        <taxon>Thalassiosirophycidae</taxon>
        <taxon>Thalassiosirales</taxon>
        <taxon>Thalassiosiraceae</taxon>
        <taxon>Thalassiosira</taxon>
    </lineage>
</organism>
<feature type="domain" description="NAD(P)-binding" evidence="2">
    <location>
        <begin position="72"/>
        <end position="312"/>
    </location>
</feature>
<accession>K0SPY1</accession>
<protein>
    <recommendedName>
        <fullName evidence="2">NAD(P)-binding domain-containing protein</fullName>
    </recommendedName>
</protein>
<dbReference type="EMBL" id="AGNL01021101">
    <property type="protein sequence ID" value="EJK60442.1"/>
    <property type="molecule type" value="Genomic_DNA"/>
</dbReference>
<evidence type="ECO:0000313" key="3">
    <source>
        <dbReference type="EMBL" id="EJK60442.1"/>
    </source>
</evidence>
<dbReference type="Gene3D" id="3.40.50.720">
    <property type="entry name" value="NAD(P)-binding Rossmann-like Domain"/>
    <property type="match status" value="1"/>
</dbReference>
<dbReference type="SUPFAM" id="SSF51735">
    <property type="entry name" value="NAD(P)-binding Rossmann-fold domains"/>
    <property type="match status" value="1"/>
</dbReference>
<dbReference type="PANTHER" id="PTHR14194:SF86">
    <property type="entry name" value="OS05G0110300 PROTEIN"/>
    <property type="match status" value="1"/>
</dbReference>
<keyword evidence="1" id="KW-0472">Membrane</keyword>
<name>K0SPY1_THAOC</name>
<keyword evidence="4" id="KW-1185">Reference proteome</keyword>
<reference evidence="3 4" key="1">
    <citation type="journal article" date="2012" name="Genome Biol.">
        <title>Genome and low-iron response of an oceanic diatom adapted to chronic iron limitation.</title>
        <authorList>
            <person name="Lommer M."/>
            <person name="Specht M."/>
            <person name="Roy A.S."/>
            <person name="Kraemer L."/>
            <person name="Andreson R."/>
            <person name="Gutowska M.A."/>
            <person name="Wolf J."/>
            <person name="Bergner S.V."/>
            <person name="Schilhabel M.B."/>
            <person name="Klostermeier U.C."/>
            <person name="Beiko R.G."/>
            <person name="Rosenstiel P."/>
            <person name="Hippler M."/>
            <person name="Laroche J."/>
        </authorList>
    </citation>
    <scope>NUCLEOTIDE SEQUENCE [LARGE SCALE GENOMIC DNA]</scope>
    <source>
        <strain evidence="3 4">CCMP1005</strain>
    </source>
</reference>
<dbReference type="OrthoDB" id="419598at2759"/>
<dbReference type="eggNOG" id="KOG1203">
    <property type="taxonomic scope" value="Eukaryota"/>
</dbReference>
<keyword evidence="1" id="KW-1133">Transmembrane helix</keyword>
<dbReference type="OMA" id="EAMVICT"/>
<dbReference type="Pfam" id="PF13460">
    <property type="entry name" value="NAD_binding_10"/>
    <property type="match status" value="1"/>
</dbReference>
<evidence type="ECO:0000259" key="2">
    <source>
        <dbReference type="Pfam" id="PF13460"/>
    </source>
</evidence>